<dbReference type="InterPro" id="IPR036186">
    <property type="entry name" value="Serpin_sf"/>
</dbReference>
<feature type="compositionally biased region" description="Basic and acidic residues" evidence="7">
    <location>
        <begin position="521"/>
        <end position="538"/>
    </location>
</feature>
<dbReference type="InterPro" id="IPR033833">
    <property type="entry name" value="Alpha2AP_serpin_dom"/>
</dbReference>
<dbReference type="InterPro" id="IPR042185">
    <property type="entry name" value="Serpin_sf_2"/>
</dbReference>
<dbReference type="SMART" id="SM00093">
    <property type="entry name" value="SERPIN"/>
    <property type="match status" value="1"/>
</dbReference>
<accession>A0A8C0UF69</accession>
<comment type="subcellular location">
    <subcellularLocation>
        <location evidence="1">Secreted</location>
    </subcellularLocation>
</comment>
<dbReference type="GO" id="GO:0004867">
    <property type="term" value="F:serine-type endopeptidase inhibitor activity"/>
    <property type="evidence" value="ECO:0007669"/>
    <property type="project" value="InterPro"/>
</dbReference>
<dbReference type="RefSeq" id="XP_023794982.1">
    <property type="nucleotide sequence ID" value="XM_023939214.1"/>
</dbReference>
<evidence type="ECO:0000256" key="1">
    <source>
        <dbReference type="ARBA" id="ARBA00004613"/>
    </source>
</evidence>
<dbReference type="FunFam" id="3.30.497.10:FF:000003">
    <property type="entry name" value="Serpin family F member 1"/>
    <property type="match status" value="1"/>
</dbReference>
<feature type="region of interest" description="Disordered" evidence="7">
    <location>
        <begin position="121"/>
        <end position="147"/>
    </location>
</feature>
<dbReference type="AlphaFoldDB" id="A0A8C0UF69"/>
<sequence>MQSSGQAKAGASSNVDMNNLRKMGFLWGLLCLAALHSLPRLAHANDQQRLFPDKDGKLRDVKSSGIAQLDLVEAIPTQPKEKLVEFSYDSFQENHGPVSAFATTLPDTMDDWNSEDEAVAEAGGCRGKKSPGENASSEEEGEAGDKSCKMTWKKSQRLADGLMRFSIDLLREVQLESNRTNVVLSPLSIALALSHLALGAANQTEKHLLEVMHLESVPCLHHMLGTLRRRLTESTLSLGSRLCLQKGFEVKEKFLEDSEKFYGAKPMTLSGMSQDDLVAINNWVKKATHGQIPSFLQQLPENTVMLLLNAIYFHGFWRNKFNASFTGPDVFHLDSEFVVPVEMMKDAEYPLSWFRLESQDIEVAKFPFKSNVSFVVLVPNQNTWNTSHVLENFPYKELCRLFPREVPTMVKIPKIKLDYKLELNQVLSQLGLQELFTSPNLQKITEEPLIVSSVQHQATLELKEDGVEASAATSIAVSRSFSTFSLDRPFVFIIFEDETGIPLFIGSVRNPSPDAAPQIREPWDSRKATDANEHHVPK</sequence>
<dbReference type="InterPro" id="IPR042178">
    <property type="entry name" value="Serpin_sf_1"/>
</dbReference>
<dbReference type="InterPro" id="IPR023795">
    <property type="entry name" value="Serpin_CS"/>
</dbReference>
<evidence type="ECO:0000256" key="2">
    <source>
        <dbReference type="ARBA" id="ARBA00009500"/>
    </source>
</evidence>
<feature type="chain" id="PRO_5034413258" evidence="8">
    <location>
        <begin position="45"/>
        <end position="538"/>
    </location>
</feature>
<evidence type="ECO:0000313" key="10">
    <source>
        <dbReference type="Ensembl" id="ENSCCEP00000006141.1"/>
    </source>
</evidence>
<reference evidence="10" key="2">
    <citation type="submission" date="2025-09" db="UniProtKB">
        <authorList>
            <consortium name="Ensembl"/>
        </authorList>
    </citation>
    <scope>IDENTIFICATION</scope>
</reference>
<feature type="domain" description="Serpin" evidence="9">
    <location>
        <begin position="167"/>
        <end position="511"/>
    </location>
</feature>
<keyword evidence="4 8" id="KW-0732">Signal</keyword>
<evidence type="ECO:0000256" key="7">
    <source>
        <dbReference type="SAM" id="MobiDB-lite"/>
    </source>
</evidence>
<evidence type="ECO:0000256" key="5">
    <source>
        <dbReference type="ARBA" id="ARBA00023180"/>
    </source>
</evidence>
<organism evidence="10 11">
    <name type="scientific">Cyanistes caeruleus</name>
    <name type="common">Eurasian blue tit</name>
    <name type="synonym">Parus caeruleus</name>
    <dbReference type="NCBI Taxonomy" id="156563"/>
    <lineage>
        <taxon>Eukaryota</taxon>
        <taxon>Metazoa</taxon>
        <taxon>Chordata</taxon>
        <taxon>Craniata</taxon>
        <taxon>Vertebrata</taxon>
        <taxon>Euteleostomi</taxon>
        <taxon>Archelosauria</taxon>
        <taxon>Archosauria</taxon>
        <taxon>Dinosauria</taxon>
        <taxon>Saurischia</taxon>
        <taxon>Theropoda</taxon>
        <taxon>Coelurosauria</taxon>
        <taxon>Aves</taxon>
        <taxon>Neognathae</taxon>
        <taxon>Neoaves</taxon>
        <taxon>Telluraves</taxon>
        <taxon>Australaves</taxon>
        <taxon>Passeriformes</taxon>
        <taxon>Paridae</taxon>
        <taxon>Cyanistes</taxon>
    </lineage>
</organism>
<evidence type="ECO:0000256" key="6">
    <source>
        <dbReference type="RuleBase" id="RU000411"/>
    </source>
</evidence>
<gene>
    <name evidence="10" type="primary">SERPINF2</name>
</gene>
<dbReference type="Ensembl" id="ENSCCET00000009995.1">
    <property type="protein sequence ID" value="ENSCCEP00000006141.1"/>
    <property type="gene ID" value="ENSCCEG00000006634.1"/>
</dbReference>
<dbReference type="GO" id="GO:0051918">
    <property type="term" value="P:negative regulation of fibrinolysis"/>
    <property type="evidence" value="ECO:0007669"/>
    <property type="project" value="InterPro"/>
</dbReference>
<name>A0A8C0UF69_CYACU</name>
<dbReference type="InterPro" id="IPR023796">
    <property type="entry name" value="Serpin_dom"/>
</dbReference>
<evidence type="ECO:0000256" key="4">
    <source>
        <dbReference type="ARBA" id="ARBA00022729"/>
    </source>
</evidence>
<evidence type="ECO:0000256" key="3">
    <source>
        <dbReference type="ARBA" id="ARBA00022525"/>
    </source>
</evidence>
<dbReference type="Gene3D" id="2.30.39.10">
    <property type="entry name" value="Alpha-1-antitrypsin, domain 1"/>
    <property type="match status" value="1"/>
</dbReference>
<evidence type="ECO:0000313" key="11">
    <source>
        <dbReference type="Proteomes" id="UP000694410"/>
    </source>
</evidence>
<dbReference type="CDD" id="cd02053">
    <property type="entry name" value="serpinF2_A2AP"/>
    <property type="match status" value="1"/>
</dbReference>
<dbReference type="Proteomes" id="UP000694410">
    <property type="component" value="Unplaced"/>
</dbReference>
<dbReference type="SUPFAM" id="SSF56574">
    <property type="entry name" value="Serpins"/>
    <property type="match status" value="1"/>
</dbReference>
<dbReference type="PROSITE" id="PS00284">
    <property type="entry name" value="SERPIN"/>
    <property type="match status" value="1"/>
</dbReference>
<evidence type="ECO:0000259" key="9">
    <source>
        <dbReference type="SMART" id="SM00093"/>
    </source>
</evidence>
<protein>
    <submittedName>
        <fullName evidence="10">Serpin family F member 2</fullName>
    </submittedName>
</protein>
<feature type="region of interest" description="Disordered" evidence="7">
    <location>
        <begin position="512"/>
        <end position="538"/>
    </location>
</feature>
<dbReference type="Pfam" id="PF00079">
    <property type="entry name" value="Serpin"/>
    <property type="match status" value="1"/>
</dbReference>
<feature type="signal peptide" evidence="8">
    <location>
        <begin position="1"/>
        <end position="44"/>
    </location>
</feature>
<dbReference type="Gene3D" id="3.30.497.10">
    <property type="entry name" value="Antithrombin, subunit I, domain 2"/>
    <property type="match status" value="1"/>
</dbReference>
<keyword evidence="11" id="KW-1185">Reference proteome</keyword>
<reference evidence="10" key="1">
    <citation type="submission" date="2025-08" db="UniProtKB">
        <authorList>
            <consortium name="Ensembl"/>
        </authorList>
    </citation>
    <scope>IDENTIFICATION</scope>
</reference>
<dbReference type="PANTHER" id="PTHR11461">
    <property type="entry name" value="SERINE PROTEASE INHIBITOR, SERPIN"/>
    <property type="match status" value="1"/>
</dbReference>
<dbReference type="OrthoDB" id="9947020at2759"/>
<dbReference type="CTD" id="5345"/>
<evidence type="ECO:0000256" key="8">
    <source>
        <dbReference type="SAM" id="SignalP"/>
    </source>
</evidence>
<proteinExistence type="inferred from homology"/>
<dbReference type="GeneID" id="111937749"/>
<dbReference type="GO" id="GO:0005615">
    <property type="term" value="C:extracellular space"/>
    <property type="evidence" value="ECO:0007669"/>
    <property type="project" value="InterPro"/>
</dbReference>
<dbReference type="PANTHER" id="PTHR11461:SF20">
    <property type="entry name" value="ALPHA-2-ANTIPLASMIN"/>
    <property type="match status" value="1"/>
</dbReference>
<dbReference type="InterPro" id="IPR000215">
    <property type="entry name" value="Serpin_fam"/>
</dbReference>
<comment type="similarity">
    <text evidence="2 6">Belongs to the serpin family.</text>
</comment>
<keyword evidence="3" id="KW-0964">Secreted</keyword>
<dbReference type="KEGG" id="ccae:111937749"/>
<keyword evidence="5" id="KW-0325">Glycoprotein</keyword>